<gene>
    <name evidence="2" type="ORF">DV701_08695</name>
</gene>
<dbReference type="Proteomes" id="UP000253790">
    <property type="component" value="Chromosome"/>
</dbReference>
<dbReference type="KEGG" id="orn:DV701_08695"/>
<dbReference type="AlphaFoldDB" id="A0A345NME2"/>
<keyword evidence="1" id="KW-0812">Transmembrane</keyword>
<organism evidence="2 3">
    <name type="scientific">Ornithinimicrobium avium</name>
    <dbReference type="NCBI Taxonomy" id="2283195"/>
    <lineage>
        <taxon>Bacteria</taxon>
        <taxon>Bacillati</taxon>
        <taxon>Actinomycetota</taxon>
        <taxon>Actinomycetes</taxon>
        <taxon>Micrococcales</taxon>
        <taxon>Ornithinimicrobiaceae</taxon>
        <taxon>Ornithinimicrobium</taxon>
    </lineage>
</organism>
<dbReference type="RefSeq" id="WP_114927965.1">
    <property type="nucleotide sequence ID" value="NZ_CP031229.1"/>
</dbReference>
<evidence type="ECO:0000313" key="2">
    <source>
        <dbReference type="EMBL" id="AXH96200.1"/>
    </source>
</evidence>
<evidence type="ECO:0000313" key="3">
    <source>
        <dbReference type="Proteomes" id="UP000253790"/>
    </source>
</evidence>
<accession>A0A345NME2</accession>
<feature type="transmembrane region" description="Helical" evidence="1">
    <location>
        <begin position="12"/>
        <end position="37"/>
    </location>
</feature>
<evidence type="ECO:0000256" key="1">
    <source>
        <dbReference type="SAM" id="Phobius"/>
    </source>
</evidence>
<keyword evidence="3" id="KW-1185">Reference proteome</keyword>
<name>A0A345NME2_9MICO</name>
<feature type="transmembrane region" description="Helical" evidence="1">
    <location>
        <begin position="58"/>
        <end position="79"/>
    </location>
</feature>
<sequence length="100" mass="10406">MGSLLVLTAQGAVQLLIAGLLLGAGLPLVFALGIRSLAWAEGGKAERSRAQPRPVGKFLAWLCFGVVIVGIVVGLLIIISSGLGLEVEFRGILPTLTRED</sequence>
<dbReference type="EMBL" id="CP031229">
    <property type="protein sequence ID" value="AXH96200.1"/>
    <property type="molecule type" value="Genomic_DNA"/>
</dbReference>
<dbReference type="OrthoDB" id="3177419at2"/>
<keyword evidence="1" id="KW-0472">Membrane</keyword>
<reference evidence="2 3" key="1">
    <citation type="submission" date="2018-07" db="EMBL/GenBank/DDBJ databases">
        <title>Complete genome sequencing of Ornithinimicrobium sp. AMA3305.</title>
        <authorList>
            <person name="Bae J.-W."/>
        </authorList>
    </citation>
    <scope>NUCLEOTIDE SEQUENCE [LARGE SCALE GENOMIC DNA]</scope>
    <source>
        <strain evidence="2 3">AMA3305</strain>
    </source>
</reference>
<proteinExistence type="predicted"/>
<keyword evidence="1" id="KW-1133">Transmembrane helix</keyword>
<protein>
    <recommendedName>
        <fullName evidence="4">Transmembrane protein</fullName>
    </recommendedName>
</protein>
<evidence type="ECO:0008006" key="4">
    <source>
        <dbReference type="Google" id="ProtNLM"/>
    </source>
</evidence>